<dbReference type="InterPro" id="IPR036259">
    <property type="entry name" value="MFS_trans_sf"/>
</dbReference>
<feature type="transmembrane region" description="Helical" evidence="7">
    <location>
        <begin position="34"/>
        <end position="53"/>
    </location>
</feature>
<dbReference type="Proteomes" id="UP001500755">
    <property type="component" value="Unassembled WGS sequence"/>
</dbReference>
<dbReference type="PROSITE" id="PS50850">
    <property type="entry name" value="MFS"/>
    <property type="match status" value="1"/>
</dbReference>
<comment type="caution">
    <text evidence="9">The sequence shown here is derived from an EMBL/GenBank/DDBJ whole genome shotgun (WGS) entry which is preliminary data.</text>
</comment>
<feature type="domain" description="Major facilitator superfamily (MFS) profile" evidence="8">
    <location>
        <begin position="22"/>
        <end position="436"/>
    </location>
</feature>
<keyword evidence="6 7" id="KW-0472">Membrane</keyword>
<keyword evidence="2" id="KW-0813">Transport</keyword>
<feature type="transmembrane region" description="Helical" evidence="7">
    <location>
        <begin position="316"/>
        <end position="335"/>
    </location>
</feature>
<feature type="transmembrane region" description="Helical" evidence="7">
    <location>
        <begin position="160"/>
        <end position="183"/>
    </location>
</feature>
<feature type="transmembrane region" description="Helical" evidence="7">
    <location>
        <begin position="95"/>
        <end position="113"/>
    </location>
</feature>
<dbReference type="Pfam" id="PF07690">
    <property type="entry name" value="MFS_1"/>
    <property type="match status" value="1"/>
</dbReference>
<dbReference type="PANTHER" id="PTHR43045">
    <property type="entry name" value="SHIKIMATE TRANSPORTER"/>
    <property type="match status" value="1"/>
</dbReference>
<keyword evidence="3" id="KW-1003">Cell membrane</keyword>
<feature type="transmembrane region" description="Helical" evidence="7">
    <location>
        <begin position="195"/>
        <end position="214"/>
    </location>
</feature>
<dbReference type="EMBL" id="BAAANO010000024">
    <property type="protein sequence ID" value="GAA2012057.1"/>
    <property type="molecule type" value="Genomic_DNA"/>
</dbReference>
<proteinExistence type="predicted"/>
<keyword evidence="4 7" id="KW-0812">Transmembrane</keyword>
<protein>
    <submittedName>
        <fullName evidence="9">MFS transporter</fullName>
    </submittedName>
</protein>
<evidence type="ECO:0000256" key="2">
    <source>
        <dbReference type="ARBA" id="ARBA00022448"/>
    </source>
</evidence>
<evidence type="ECO:0000256" key="4">
    <source>
        <dbReference type="ARBA" id="ARBA00022692"/>
    </source>
</evidence>
<feature type="transmembrane region" description="Helical" evidence="7">
    <location>
        <begin position="285"/>
        <end position="304"/>
    </location>
</feature>
<evidence type="ECO:0000256" key="1">
    <source>
        <dbReference type="ARBA" id="ARBA00004651"/>
    </source>
</evidence>
<name>A0ABP5EZB0_9MICO</name>
<dbReference type="Gene3D" id="1.20.1250.20">
    <property type="entry name" value="MFS general substrate transporter like domains"/>
    <property type="match status" value="2"/>
</dbReference>
<dbReference type="SUPFAM" id="SSF103473">
    <property type="entry name" value="MFS general substrate transporter"/>
    <property type="match status" value="1"/>
</dbReference>
<evidence type="ECO:0000256" key="6">
    <source>
        <dbReference type="ARBA" id="ARBA00023136"/>
    </source>
</evidence>
<accession>A0ABP5EZB0</accession>
<keyword evidence="10" id="KW-1185">Reference proteome</keyword>
<reference evidence="10" key="1">
    <citation type="journal article" date="2019" name="Int. J. Syst. Evol. Microbiol.">
        <title>The Global Catalogue of Microorganisms (GCM) 10K type strain sequencing project: providing services to taxonomists for standard genome sequencing and annotation.</title>
        <authorList>
            <consortium name="The Broad Institute Genomics Platform"/>
            <consortium name="The Broad Institute Genome Sequencing Center for Infectious Disease"/>
            <person name="Wu L."/>
            <person name="Ma J."/>
        </authorList>
    </citation>
    <scope>NUCLEOTIDE SEQUENCE [LARGE SCALE GENOMIC DNA]</scope>
    <source>
        <strain evidence="10">JCM 14546</strain>
    </source>
</reference>
<organism evidence="9 10">
    <name type="scientific">Brevibacterium samyangense</name>
    <dbReference type="NCBI Taxonomy" id="366888"/>
    <lineage>
        <taxon>Bacteria</taxon>
        <taxon>Bacillati</taxon>
        <taxon>Actinomycetota</taxon>
        <taxon>Actinomycetes</taxon>
        <taxon>Micrococcales</taxon>
        <taxon>Brevibacteriaceae</taxon>
        <taxon>Brevibacterium</taxon>
    </lineage>
</organism>
<dbReference type="InterPro" id="IPR020846">
    <property type="entry name" value="MFS_dom"/>
</dbReference>
<sequence length="440" mass="46453">MTASTAAPTQRPQVTEAFAKRTAIAALVGTAMEWYDFFLFTTASAIVFNVQYFQTEDLALATIYSFGTMAVGFVARPIGGIVFGHIGDRIGRKKVLMITIIGIGLVTGLIGLLPNANTIGVWAPIMLIILRIGQGLCVGGEWGGAATAAAEAAPPESRSFWAALPQIGSPIGTLLSSGGFFILGLTVSTEAFDAWGWRVPFVLAIPLLGLAVYVRNTLEESPVFKAAVEGEDVAKEVPIVQLFKNSWREVIVGFMCNLLGLAAFFLVTTYVVSYGVNNLGMSKNQMLAATLVGAAVEIFTILWVGTWAKKIGANRITVISGIATVLVAFPVWLMVNTGNVWLVILAVVIGMQALSMAYGVNASVLTALFKPEYRTSGVSISCNLSAVISGFVPMIATALTAAFSGSWVPAAIMLMIIGAITAVGGMLAPRFNVMDDGYKA</sequence>
<gene>
    <name evidence="9" type="ORF">GCM10009755_24370</name>
</gene>
<evidence type="ECO:0000256" key="3">
    <source>
        <dbReference type="ARBA" id="ARBA00022475"/>
    </source>
</evidence>
<evidence type="ECO:0000256" key="7">
    <source>
        <dbReference type="SAM" id="Phobius"/>
    </source>
</evidence>
<feature type="transmembrane region" description="Helical" evidence="7">
    <location>
        <begin position="407"/>
        <end position="428"/>
    </location>
</feature>
<feature type="transmembrane region" description="Helical" evidence="7">
    <location>
        <begin position="250"/>
        <end position="273"/>
    </location>
</feature>
<evidence type="ECO:0000259" key="8">
    <source>
        <dbReference type="PROSITE" id="PS50850"/>
    </source>
</evidence>
<feature type="transmembrane region" description="Helical" evidence="7">
    <location>
        <begin position="341"/>
        <end position="368"/>
    </location>
</feature>
<keyword evidence="5 7" id="KW-1133">Transmembrane helix</keyword>
<feature type="transmembrane region" description="Helical" evidence="7">
    <location>
        <begin position="380"/>
        <end position="401"/>
    </location>
</feature>
<feature type="transmembrane region" description="Helical" evidence="7">
    <location>
        <begin position="119"/>
        <end position="139"/>
    </location>
</feature>
<evidence type="ECO:0000313" key="10">
    <source>
        <dbReference type="Proteomes" id="UP001500755"/>
    </source>
</evidence>
<comment type="subcellular location">
    <subcellularLocation>
        <location evidence="1">Cell membrane</location>
        <topology evidence="1">Multi-pass membrane protein</topology>
    </subcellularLocation>
</comment>
<dbReference type="InterPro" id="IPR011701">
    <property type="entry name" value="MFS"/>
</dbReference>
<dbReference type="PANTHER" id="PTHR43045:SF1">
    <property type="entry name" value="SHIKIMATE TRANSPORTER"/>
    <property type="match status" value="1"/>
</dbReference>
<evidence type="ECO:0000256" key="5">
    <source>
        <dbReference type="ARBA" id="ARBA00022989"/>
    </source>
</evidence>
<feature type="transmembrane region" description="Helical" evidence="7">
    <location>
        <begin position="59"/>
        <end position="83"/>
    </location>
</feature>
<dbReference type="RefSeq" id="WP_344310074.1">
    <property type="nucleotide sequence ID" value="NZ_BAAANO010000024.1"/>
</dbReference>
<evidence type="ECO:0000313" key="9">
    <source>
        <dbReference type="EMBL" id="GAA2012057.1"/>
    </source>
</evidence>